<dbReference type="InterPro" id="IPR003718">
    <property type="entry name" value="OsmC/Ohr_fam"/>
</dbReference>
<dbReference type="Proteomes" id="UP000190092">
    <property type="component" value="Unassembled WGS sequence"/>
</dbReference>
<reference evidence="2" key="1">
    <citation type="submission" date="2017-02" db="EMBL/GenBank/DDBJ databases">
        <authorList>
            <person name="Varghese N."/>
            <person name="Submissions S."/>
        </authorList>
    </citation>
    <scope>NUCLEOTIDE SEQUENCE [LARGE SCALE GENOMIC DNA]</scope>
    <source>
        <strain evidence="2">ATCC 27094</strain>
    </source>
</reference>
<dbReference type="AlphaFoldDB" id="A0A1T4THY7"/>
<proteinExistence type="predicted"/>
<dbReference type="Gene3D" id="3.30.300.20">
    <property type="match status" value="1"/>
</dbReference>
<name>A0A1T4THY7_9HYPH</name>
<evidence type="ECO:0000313" key="2">
    <source>
        <dbReference type="Proteomes" id="UP000190092"/>
    </source>
</evidence>
<organism evidence="1 2">
    <name type="scientific">Enhydrobacter aerosaccus</name>
    <dbReference type="NCBI Taxonomy" id="225324"/>
    <lineage>
        <taxon>Bacteria</taxon>
        <taxon>Pseudomonadati</taxon>
        <taxon>Pseudomonadota</taxon>
        <taxon>Alphaproteobacteria</taxon>
        <taxon>Hyphomicrobiales</taxon>
        <taxon>Enhydrobacter</taxon>
    </lineage>
</organism>
<dbReference type="Pfam" id="PF02566">
    <property type="entry name" value="OsmC"/>
    <property type="match status" value="1"/>
</dbReference>
<dbReference type="EMBL" id="FUWJ01000018">
    <property type="protein sequence ID" value="SKA40070.1"/>
    <property type="molecule type" value="Genomic_DNA"/>
</dbReference>
<gene>
    <name evidence="1" type="ORF">SAMN02745126_06311</name>
</gene>
<dbReference type="SUPFAM" id="SSF82784">
    <property type="entry name" value="OsmC-like"/>
    <property type="match status" value="1"/>
</dbReference>
<dbReference type="OrthoDB" id="5297623at2"/>
<dbReference type="STRING" id="225324.SAMN02745126_06311"/>
<evidence type="ECO:0000313" key="1">
    <source>
        <dbReference type="EMBL" id="SKA40070.1"/>
    </source>
</evidence>
<dbReference type="InterPro" id="IPR036102">
    <property type="entry name" value="OsmC/Ohrsf"/>
</dbReference>
<dbReference type="RefSeq" id="WP_085938043.1">
    <property type="nucleotide sequence ID" value="NZ_FUWJ01000018.1"/>
</dbReference>
<keyword evidence="2" id="KW-1185">Reference proteome</keyword>
<protein>
    <submittedName>
        <fullName evidence="1">Uncharacterized OsmC-related protein</fullName>
    </submittedName>
</protein>
<dbReference type="InterPro" id="IPR015946">
    <property type="entry name" value="KH_dom-like_a/b"/>
</dbReference>
<accession>A0A1T4THY7</accession>
<sequence>MTSAVSITLTRQANYKFLVDYGPGLPGGTLDEPAPLGGSEGPSPVQALVTAVAGCLSASFVFALAKFKEDPGPVAIAATCSLARNEYNRMRVTGVDVTLKLGTPPQTLAHLQRALAQFEDFCTVSQSIRAGIPYTLKVVAPDGEVVKAA</sequence>